<feature type="domain" description="4Fe-4S ferredoxin-type" evidence="12">
    <location>
        <begin position="145"/>
        <end position="176"/>
    </location>
</feature>
<proteinExistence type="predicted"/>
<dbReference type="InterPro" id="IPR017839">
    <property type="entry name" value="DMSO_Rdtase_II_Fe-S_su"/>
</dbReference>
<dbReference type="GO" id="GO:0046872">
    <property type="term" value="F:metal ion binding"/>
    <property type="evidence" value="ECO:0007669"/>
    <property type="project" value="UniProtKB-KW"/>
</dbReference>
<dbReference type="PANTHER" id="PTHR43518:SF1">
    <property type="entry name" value="RESPIRATORY NITRATE REDUCTASE 1 BETA CHAIN"/>
    <property type="match status" value="1"/>
</dbReference>
<evidence type="ECO:0000313" key="13">
    <source>
        <dbReference type="EMBL" id="CAB1369242.1"/>
    </source>
</evidence>
<dbReference type="KEGG" id="doe:DENOEST_2077"/>
<dbReference type="GO" id="GO:0051538">
    <property type="term" value="F:3 iron, 4 sulfur cluster binding"/>
    <property type="evidence" value="ECO:0007669"/>
    <property type="project" value="UniProtKB-KW"/>
</dbReference>
<keyword evidence="8" id="KW-0249">Electron transport</keyword>
<evidence type="ECO:0000259" key="12">
    <source>
        <dbReference type="PROSITE" id="PS51379"/>
    </source>
</evidence>
<evidence type="ECO:0000256" key="11">
    <source>
        <dbReference type="ARBA" id="ARBA00023291"/>
    </source>
</evidence>
<sequence length="363" mass="41249">MSDHSTIGRELNGEIVKPKRQLAMVFDLNKCLGCHTCSIACKTQWTNKEGMEGQWWSVVNTMPGKGTPKGWEQMGGGFEPDGKARPGIIPIRQEHGDAWKFNHKEVMFEGGGKTSHLHPMTFDDKDPNWGPNWDEDQGDGEYPNSYYFYLPRLCNHCTHPACVEACPRGSIYKREQDGVVLIDDTKCKGFRFCMEACPYKRIYFNHVRQVSQKCIFCYPRVEAGVAPACARQCPGRLRFVGYLDDETAPIHKLIYKYKVALPLHAEYGTQPNVYYIPPLSPPEVDMSGNVKEGTHRIPTDYLRTLFGPNVDSALATMEKEMEKKRAGEKSELLDTLIVYEWPKDIFPDFIKSPADVPGDFHAR</sequence>
<evidence type="ECO:0000256" key="6">
    <source>
        <dbReference type="ARBA" id="ARBA00022723"/>
    </source>
</evidence>
<dbReference type="GO" id="GO:0009061">
    <property type="term" value="P:anaerobic respiration"/>
    <property type="evidence" value="ECO:0007669"/>
    <property type="project" value="InterPro"/>
</dbReference>
<comment type="cofactor">
    <cofactor evidence="2">
        <name>[4Fe-4S] cluster</name>
        <dbReference type="ChEBI" id="CHEBI:49883"/>
    </cofactor>
</comment>
<keyword evidence="4" id="KW-0813">Transport</keyword>
<dbReference type="CDD" id="cd10555">
    <property type="entry name" value="EBDH_beta"/>
    <property type="match status" value="1"/>
</dbReference>
<comment type="subcellular location">
    <subcellularLocation>
        <location evidence="3">Cell envelope</location>
    </subcellularLocation>
</comment>
<keyword evidence="5" id="KW-0004">4Fe-4S</keyword>
<gene>
    <name evidence="13" type="primary">narH</name>
    <name evidence="13" type="ORF">DENOEST_2077</name>
</gene>
<dbReference type="GO" id="GO:0030313">
    <property type="term" value="C:cell envelope"/>
    <property type="evidence" value="ECO:0007669"/>
    <property type="project" value="UniProtKB-SubCell"/>
</dbReference>
<dbReference type="GO" id="GO:0016020">
    <property type="term" value="C:membrane"/>
    <property type="evidence" value="ECO:0007669"/>
    <property type="project" value="TreeGrafter"/>
</dbReference>
<evidence type="ECO:0000256" key="2">
    <source>
        <dbReference type="ARBA" id="ARBA00001966"/>
    </source>
</evidence>
<evidence type="ECO:0000256" key="1">
    <source>
        <dbReference type="ARBA" id="ARBA00001927"/>
    </source>
</evidence>
<dbReference type="Gene3D" id="3.30.70.20">
    <property type="match status" value="3"/>
</dbReference>
<protein>
    <submittedName>
        <fullName evidence="13">Respiratory nitrate reductase subunit beta</fullName>
        <ecNumber evidence="13">1.7.5.1</ecNumber>
    </submittedName>
</protein>
<dbReference type="EC" id="1.7.5.1" evidence="13"/>
<dbReference type="GO" id="GO:0051539">
    <property type="term" value="F:4 iron, 4 sulfur cluster binding"/>
    <property type="evidence" value="ECO:0007669"/>
    <property type="project" value="UniProtKB-KW"/>
</dbReference>
<feature type="domain" description="4Fe-4S ferredoxin-type" evidence="12">
    <location>
        <begin position="22"/>
        <end position="51"/>
    </location>
</feature>
<dbReference type="SUPFAM" id="SSF54862">
    <property type="entry name" value="4Fe-4S ferredoxins"/>
    <property type="match status" value="1"/>
</dbReference>
<keyword evidence="6" id="KW-0479">Metal-binding</keyword>
<reference evidence="13 14" key="1">
    <citation type="submission" date="2020-03" db="EMBL/GenBank/DDBJ databases">
        <authorList>
            <consortium name="Genoscope - CEA"/>
            <person name="William W."/>
        </authorList>
    </citation>
    <scope>NUCLEOTIDE SEQUENCE [LARGE SCALE GENOMIC DNA]</scope>
    <source>
        <strain evidence="14">DSM 16959</strain>
    </source>
</reference>
<evidence type="ECO:0000256" key="7">
    <source>
        <dbReference type="ARBA" id="ARBA00022737"/>
    </source>
</evidence>
<evidence type="ECO:0000256" key="3">
    <source>
        <dbReference type="ARBA" id="ARBA00004196"/>
    </source>
</evidence>
<dbReference type="AlphaFoldDB" id="A0A6S6Y9J3"/>
<name>A0A6S6Y9J3_9PROT</name>
<accession>A0A6S6Y9J3</accession>
<evidence type="ECO:0000256" key="10">
    <source>
        <dbReference type="ARBA" id="ARBA00023014"/>
    </source>
</evidence>
<keyword evidence="7" id="KW-0677">Repeat</keyword>
<dbReference type="GO" id="GO:0009055">
    <property type="term" value="F:electron transfer activity"/>
    <property type="evidence" value="ECO:0007669"/>
    <property type="project" value="TreeGrafter"/>
</dbReference>
<dbReference type="EMBL" id="LR778301">
    <property type="protein sequence ID" value="CAB1369242.1"/>
    <property type="molecule type" value="Genomic_DNA"/>
</dbReference>
<dbReference type="PROSITE" id="PS51379">
    <property type="entry name" value="4FE4S_FER_2"/>
    <property type="match status" value="3"/>
</dbReference>
<dbReference type="InterPro" id="IPR017896">
    <property type="entry name" value="4Fe4S_Fe-S-bd"/>
</dbReference>
<evidence type="ECO:0000256" key="4">
    <source>
        <dbReference type="ARBA" id="ARBA00022448"/>
    </source>
</evidence>
<dbReference type="NCBIfam" id="TIGR03478">
    <property type="entry name" value="DMSO_red_II_bet"/>
    <property type="match status" value="1"/>
</dbReference>
<dbReference type="RefSeq" id="WP_197970576.1">
    <property type="nucleotide sequence ID" value="NZ_LR778301.1"/>
</dbReference>
<evidence type="ECO:0000256" key="9">
    <source>
        <dbReference type="ARBA" id="ARBA00023004"/>
    </source>
</evidence>
<comment type="cofactor">
    <cofactor evidence="1">
        <name>[3Fe-4S] cluster</name>
        <dbReference type="ChEBI" id="CHEBI:21137"/>
    </cofactor>
</comment>
<keyword evidence="10" id="KW-0411">Iron-sulfur</keyword>
<evidence type="ECO:0000256" key="8">
    <source>
        <dbReference type="ARBA" id="ARBA00022982"/>
    </source>
</evidence>
<feature type="domain" description="4Fe-4S ferredoxin-type" evidence="12">
    <location>
        <begin position="178"/>
        <end position="207"/>
    </location>
</feature>
<dbReference type="Pfam" id="PF13247">
    <property type="entry name" value="Fer4_11"/>
    <property type="match status" value="1"/>
</dbReference>
<dbReference type="PANTHER" id="PTHR43518">
    <property type="entry name" value="NITRATE REDUCTASE BETA SUBUNIT"/>
    <property type="match status" value="1"/>
</dbReference>
<evidence type="ECO:0000256" key="5">
    <source>
        <dbReference type="ARBA" id="ARBA00022485"/>
    </source>
</evidence>
<keyword evidence="9" id="KW-0408">Iron</keyword>
<organism evidence="13 14">
    <name type="scientific">Denitratisoma oestradiolicum</name>
    <dbReference type="NCBI Taxonomy" id="311182"/>
    <lineage>
        <taxon>Bacteria</taxon>
        <taxon>Pseudomonadati</taxon>
        <taxon>Pseudomonadota</taxon>
        <taxon>Betaproteobacteria</taxon>
        <taxon>Nitrosomonadales</taxon>
        <taxon>Sterolibacteriaceae</taxon>
        <taxon>Denitratisoma</taxon>
    </lineage>
</organism>
<keyword evidence="11" id="KW-0003">3Fe-4S</keyword>
<evidence type="ECO:0000313" key="14">
    <source>
        <dbReference type="Proteomes" id="UP000515733"/>
    </source>
</evidence>
<keyword evidence="14" id="KW-1185">Reference proteome</keyword>
<dbReference type="GO" id="GO:0160182">
    <property type="term" value="F:nitrate reductase (quinone) activity"/>
    <property type="evidence" value="ECO:0007669"/>
    <property type="project" value="UniProtKB-EC"/>
</dbReference>
<keyword evidence="13" id="KW-0560">Oxidoreductase</keyword>
<dbReference type="Proteomes" id="UP000515733">
    <property type="component" value="Chromosome"/>
</dbReference>
<dbReference type="GO" id="GO:0042597">
    <property type="term" value="C:periplasmic space"/>
    <property type="evidence" value="ECO:0007669"/>
    <property type="project" value="InterPro"/>
</dbReference>